<name>A0A0E2BCU6_9LEPT</name>
<keyword evidence="2" id="KW-1185">Reference proteome</keyword>
<organism evidence="1 2">
    <name type="scientific">Leptospira santarosai str. MOR084</name>
    <dbReference type="NCBI Taxonomy" id="1049984"/>
    <lineage>
        <taxon>Bacteria</taxon>
        <taxon>Pseudomonadati</taxon>
        <taxon>Spirochaetota</taxon>
        <taxon>Spirochaetia</taxon>
        <taxon>Leptospirales</taxon>
        <taxon>Leptospiraceae</taxon>
        <taxon>Leptospira</taxon>
    </lineage>
</organism>
<accession>A0A0E2BCU6</accession>
<reference evidence="1" key="1">
    <citation type="submission" date="2012-10" db="EMBL/GenBank/DDBJ databases">
        <authorList>
            <person name="Harkins D.M."/>
            <person name="Durkin A.S."/>
            <person name="Brinkac L.M."/>
            <person name="Haft D.H."/>
            <person name="Selengut J.D."/>
            <person name="Sanka R."/>
            <person name="DePew J."/>
            <person name="Purushe J."/>
            <person name="Matthias M.A."/>
            <person name="Vinetz J.M."/>
            <person name="Sutton G.G."/>
            <person name="Nierman W.C."/>
            <person name="Fouts D.E."/>
        </authorList>
    </citation>
    <scope>NUCLEOTIDE SEQUENCE [LARGE SCALE GENOMIC DNA]</scope>
    <source>
        <strain evidence="1">MOR084</strain>
    </source>
</reference>
<dbReference type="EMBL" id="AHON02000059">
    <property type="protein sequence ID" value="EKO33048.1"/>
    <property type="molecule type" value="Genomic_DNA"/>
</dbReference>
<dbReference type="Proteomes" id="UP000006329">
    <property type="component" value="Unassembled WGS sequence"/>
</dbReference>
<evidence type="ECO:0000313" key="2">
    <source>
        <dbReference type="Proteomes" id="UP000006329"/>
    </source>
</evidence>
<comment type="caution">
    <text evidence="1">The sequence shown here is derived from an EMBL/GenBank/DDBJ whole genome shotgun (WGS) entry which is preliminary data.</text>
</comment>
<evidence type="ECO:0000313" key="1">
    <source>
        <dbReference type="EMBL" id="EKO33048.1"/>
    </source>
</evidence>
<protein>
    <submittedName>
        <fullName evidence="1">Uncharacterized protein</fullName>
    </submittedName>
</protein>
<sequence length="67" mass="8211">MLYRKNEGVPTTFRRSIPDQRLEIHSFFGALQIESRRTRIQARPIFQVFRNSHYLRIVRTFFCFFLT</sequence>
<dbReference type="AlphaFoldDB" id="A0A0E2BCU6"/>
<gene>
    <name evidence="1" type="ORF">LEP1GSC179_3810</name>
</gene>
<proteinExistence type="predicted"/>